<feature type="compositionally biased region" description="Low complexity" evidence="1">
    <location>
        <begin position="16"/>
        <end position="43"/>
    </location>
</feature>
<dbReference type="OrthoDB" id="4157208at2759"/>
<proteinExistence type="predicted"/>
<sequence length="101" mass="10818">MTPLYLCNASNINPAAAFAGSSSSTTTAAEASTSSSMTSAHASDNTTRRPSNVIMHPPKPKKKKTHSTDPYLRDFTLVAEAARRAQMSLMTRDMEDVSISP</sequence>
<accession>A0A9W8N488</accession>
<organism evidence="2 3">
    <name type="scientific">Xylaria arbuscula</name>
    <dbReference type="NCBI Taxonomy" id="114810"/>
    <lineage>
        <taxon>Eukaryota</taxon>
        <taxon>Fungi</taxon>
        <taxon>Dikarya</taxon>
        <taxon>Ascomycota</taxon>
        <taxon>Pezizomycotina</taxon>
        <taxon>Sordariomycetes</taxon>
        <taxon>Xylariomycetidae</taxon>
        <taxon>Xylariales</taxon>
        <taxon>Xylariaceae</taxon>
        <taxon>Xylaria</taxon>
    </lineage>
</organism>
<evidence type="ECO:0000313" key="3">
    <source>
        <dbReference type="Proteomes" id="UP001148614"/>
    </source>
</evidence>
<keyword evidence="3" id="KW-1185">Reference proteome</keyword>
<protein>
    <submittedName>
        <fullName evidence="2">Uncharacterized protein</fullName>
    </submittedName>
</protein>
<comment type="caution">
    <text evidence="2">The sequence shown here is derived from an EMBL/GenBank/DDBJ whole genome shotgun (WGS) entry which is preliminary data.</text>
</comment>
<evidence type="ECO:0000256" key="1">
    <source>
        <dbReference type="SAM" id="MobiDB-lite"/>
    </source>
</evidence>
<evidence type="ECO:0000313" key="2">
    <source>
        <dbReference type="EMBL" id="KAJ3553566.1"/>
    </source>
</evidence>
<name>A0A9W8N488_9PEZI</name>
<feature type="region of interest" description="Disordered" evidence="1">
    <location>
        <begin position="16"/>
        <end position="70"/>
    </location>
</feature>
<dbReference type="Proteomes" id="UP001148614">
    <property type="component" value="Unassembled WGS sequence"/>
</dbReference>
<gene>
    <name evidence="2" type="ORF">NPX13_g10860</name>
</gene>
<dbReference type="EMBL" id="JANPWZ010003258">
    <property type="protein sequence ID" value="KAJ3553566.1"/>
    <property type="molecule type" value="Genomic_DNA"/>
</dbReference>
<dbReference type="AlphaFoldDB" id="A0A9W8N488"/>
<reference evidence="2" key="1">
    <citation type="submission" date="2022-07" db="EMBL/GenBank/DDBJ databases">
        <title>Genome Sequence of Xylaria arbuscula.</title>
        <authorList>
            <person name="Buettner E."/>
        </authorList>
    </citation>
    <scope>NUCLEOTIDE SEQUENCE</scope>
    <source>
        <strain evidence="2">VT107</strain>
    </source>
</reference>